<dbReference type="GO" id="GO:0000731">
    <property type="term" value="P:DNA synthesis involved in DNA repair"/>
    <property type="evidence" value="ECO:0007669"/>
    <property type="project" value="TreeGrafter"/>
</dbReference>
<keyword evidence="1" id="KW-0175">Coiled coil</keyword>
<organism evidence="3 4">
    <name type="scientific">Sorangium cellulosum</name>
    <name type="common">Polyangium cellulosum</name>
    <dbReference type="NCBI Taxonomy" id="56"/>
    <lineage>
        <taxon>Bacteria</taxon>
        <taxon>Pseudomonadati</taxon>
        <taxon>Myxococcota</taxon>
        <taxon>Polyangia</taxon>
        <taxon>Polyangiales</taxon>
        <taxon>Polyangiaceae</taxon>
        <taxon>Sorangium</taxon>
    </lineage>
</organism>
<dbReference type="AlphaFoldDB" id="A0A2L0EWT5"/>
<evidence type="ECO:0000256" key="2">
    <source>
        <dbReference type="SAM" id="MobiDB-lite"/>
    </source>
</evidence>
<evidence type="ECO:0000313" key="4">
    <source>
        <dbReference type="Proteomes" id="UP000238348"/>
    </source>
</evidence>
<dbReference type="EMBL" id="CP012673">
    <property type="protein sequence ID" value="AUX43771.1"/>
    <property type="molecule type" value="Genomic_DNA"/>
</dbReference>
<accession>A0A2L0EWT5</accession>
<dbReference type="RefSeq" id="WP_234023978.1">
    <property type="nucleotide sequence ID" value="NZ_CP012673.1"/>
</dbReference>
<feature type="region of interest" description="Disordered" evidence="2">
    <location>
        <begin position="434"/>
        <end position="475"/>
    </location>
</feature>
<proteinExistence type="predicted"/>
<dbReference type="PANTHER" id="PTHR32182:SF22">
    <property type="entry name" value="ATP-DEPENDENT ENDONUCLEASE, OLD FAMILY-RELATED"/>
    <property type="match status" value="1"/>
</dbReference>
<name>A0A2L0EWT5_SORCE</name>
<gene>
    <name evidence="3" type="ORF">SOCE26_052260</name>
</gene>
<reference evidence="3 4" key="1">
    <citation type="submission" date="2015-09" db="EMBL/GenBank/DDBJ databases">
        <title>Sorangium comparison.</title>
        <authorList>
            <person name="Zaburannyi N."/>
            <person name="Bunk B."/>
            <person name="Overmann J."/>
            <person name="Mueller R."/>
        </authorList>
    </citation>
    <scope>NUCLEOTIDE SEQUENCE [LARGE SCALE GENOMIC DNA]</scope>
    <source>
        <strain evidence="3 4">So ce26</strain>
    </source>
</reference>
<dbReference type="SUPFAM" id="SSF52540">
    <property type="entry name" value="P-loop containing nucleoside triphosphate hydrolases"/>
    <property type="match status" value="1"/>
</dbReference>
<dbReference type="GO" id="GO:0006302">
    <property type="term" value="P:double-strand break repair"/>
    <property type="evidence" value="ECO:0007669"/>
    <property type="project" value="TreeGrafter"/>
</dbReference>
<protein>
    <recommendedName>
        <fullName evidence="5">ATPase AAA-type core domain-containing protein</fullName>
    </recommendedName>
</protein>
<feature type="compositionally biased region" description="Polar residues" evidence="2">
    <location>
        <begin position="451"/>
        <end position="464"/>
    </location>
</feature>
<sequence>MDVPEGHLDVPEGHLDVLEGRSDVLEERSDVLEERSDVLEERSGPLGTRCYGAGRGVEYLERRLRGAMITHVYVSNFGSIGAGLELTLGALTALVGPTGSGKGCLLDAVRFLTECANGALEQAAARRSGGALQRTRGDAALTTLGVAVSRTEGHGFWLVQLAAGEREGETRVKSETAAWWQRSALTRLVKPGLRDVFDAGSDPPEVSFDRLKGSPKGFSRKDKGRSGTLAYRGVAPIAVSGARLVLPLLSDGPLTPMLDELRRAVVYSLAPRTLRMPQKISASRRLRASGDNWGSVLRALERERWKDPFLAGLSRVTGDIDGARAVSSGGLLVPELRHGVDAVGRERWRPAAEEPDAALRLAAMVTALSQEPPLVLAGFEHPEAGVDRDALPALLEYLRGASAQRHVLLTTESPALLDLLPPETLYAVELRDGATRASPADEPQRRALREQLSTQEGQRPSNTGAAPPGLAPGNS</sequence>
<evidence type="ECO:0008006" key="5">
    <source>
        <dbReference type="Google" id="ProtNLM"/>
    </source>
</evidence>
<evidence type="ECO:0000256" key="1">
    <source>
        <dbReference type="SAM" id="Coils"/>
    </source>
</evidence>
<dbReference type="Proteomes" id="UP000238348">
    <property type="component" value="Chromosome"/>
</dbReference>
<feature type="coiled-coil region" evidence="1">
    <location>
        <begin position="15"/>
        <end position="42"/>
    </location>
</feature>
<dbReference type="Gene3D" id="3.40.50.300">
    <property type="entry name" value="P-loop containing nucleotide triphosphate hydrolases"/>
    <property type="match status" value="1"/>
</dbReference>
<dbReference type="PANTHER" id="PTHR32182">
    <property type="entry name" value="DNA REPLICATION AND REPAIR PROTEIN RECF"/>
    <property type="match status" value="1"/>
</dbReference>
<evidence type="ECO:0000313" key="3">
    <source>
        <dbReference type="EMBL" id="AUX43771.1"/>
    </source>
</evidence>
<dbReference type="InterPro" id="IPR027417">
    <property type="entry name" value="P-loop_NTPase"/>
</dbReference>